<keyword evidence="2" id="KW-1133">Transmembrane helix</keyword>
<proteinExistence type="predicted"/>
<feature type="compositionally biased region" description="Low complexity" evidence="1">
    <location>
        <begin position="72"/>
        <end position="84"/>
    </location>
</feature>
<dbReference type="Pfam" id="PF01693">
    <property type="entry name" value="Cauli_VI"/>
    <property type="match status" value="1"/>
</dbReference>
<dbReference type="AlphaFoldDB" id="A0A2A9NV18"/>
<evidence type="ECO:0000313" key="4">
    <source>
        <dbReference type="EMBL" id="PFH51502.1"/>
    </source>
</evidence>
<feature type="transmembrane region" description="Helical" evidence="2">
    <location>
        <begin position="7"/>
        <end position="29"/>
    </location>
</feature>
<evidence type="ECO:0000256" key="1">
    <source>
        <dbReference type="SAM" id="MobiDB-lite"/>
    </source>
</evidence>
<dbReference type="OrthoDB" id="3270804at2759"/>
<gene>
    <name evidence="4" type="ORF">AMATHDRAFT_2959</name>
</gene>
<name>A0A2A9NV18_9AGAR</name>
<dbReference type="STRING" id="703135.A0A2A9NV18"/>
<accession>A0A2A9NV18</accession>
<reference evidence="4 5" key="1">
    <citation type="submission" date="2014-02" db="EMBL/GenBank/DDBJ databases">
        <title>Transposable element dynamics among asymbiotic and ectomycorrhizal Amanita fungi.</title>
        <authorList>
            <consortium name="DOE Joint Genome Institute"/>
            <person name="Hess J."/>
            <person name="Skrede I."/>
            <person name="Wolfe B."/>
            <person name="LaButti K."/>
            <person name="Ohm R.A."/>
            <person name="Grigoriev I.V."/>
            <person name="Pringle A."/>
        </authorList>
    </citation>
    <scope>NUCLEOTIDE SEQUENCE [LARGE SCALE GENOMIC DNA]</scope>
    <source>
        <strain evidence="4 5">SKay4041</strain>
    </source>
</reference>
<dbReference type="Proteomes" id="UP000242287">
    <property type="component" value="Unassembled WGS sequence"/>
</dbReference>
<keyword evidence="5" id="KW-1185">Reference proteome</keyword>
<feature type="region of interest" description="Disordered" evidence="1">
    <location>
        <begin position="72"/>
        <end position="104"/>
    </location>
</feature>
<keyword evidence="2" id="KW-0812">Transmembrane</keyword>
<dbReference type="SUPFAM" id="SSF55658">
    <property type="entry name" value="L9 N-domain-like"/>
    <property type="match status" value="1"/>
</dbReference>
<organism evidence="4 5">
    <name type="scientific">Amanita thiersii Skay4041</name>
    <dbReference type="NCBI Taxonomy" id="703135"/>
    <lineage>
        <taxon>Eukaryota</taxon>
        <taxon>Fungi</taxon>
        <taxon>Dikarya</taxon>
        <taxon>Basidiomycota</taxon>
        <taxon>Agaricomycotina</taxon>
        <taxon>Agaricomycetes</taxon>
        <taxon>Agaricomycetidae</taxon>
        <taxon>Agaricales</taxon>
        <taxon>Pluteineae</taxon>
        <taxon>Amanitaceae</taxon>
        <taxon>Amanita</taxon>
    </lineage>
</organism>
<dbReference type="InterPro" id="IPR011320">
    <property type="entry name" value="RNase_H1_N"/>
</dbReference>
<feature type="compositionally biased region" description="Low complexity" evidence="1">
    <location>
        <begin position="91"/>
        <end position="103"/>
    </location>
</feature>
<dbReference type="InterPro" id="IPR009027">
    <property type="entry name" value="Ribosomal_bL9/RNase_H1_N"/>
</dbReference>
<dbReference type="EMBL" id="KZ301987">
    <property type="protein sequence ID" value="PFH51502.1"/>
    <property type="molecule type" value="Genomic_DNA"/>
</dbReference>
<dbReference type="Gene3D" id="3.40.970.10">
    <property type="entry name" value="Ribonuclease H1, N-terminal domain"/>
    <property type="match status" value="1"/>
</dbReference>
<feature type="compositionally biased region" description="Basic and acidic residues" evidence="1">
    <location>
        <begin position="195"/>
        <end position="206"/>
    </location>
</feature>
<protein>
    <recommendedName>
        <fullName evidence="3">Ribonuclease H1 N-terminal domain-containing protein</fullName>
    </recommendedName>
</protein>
<sequence length="314" mass="33594">MARKKWYVVTVGAAVGVYTSWLQVAPLVIGISGASHQSFPTEAEAVQAFATANARGEVKAVAPTGNAVAPSISISSSQGYSGPSTPRWSHSHGSPSPMHSHTSAVNNTNTLKRAYSEGSYAGRQDDGAGQQYQGKVVGSPAYCAPSTSKFNAASVQSPSELGYYQSEHNSRTTVSSNEDDDDGLLTPLRSPALHFGKERGGTDLKKRMPTRHSQTEGKGKVPSSGSKLSSSKFTSKDSQPEHLPNISVLHVHCQTCQCHKFVKMKCLCRPGSAGHDGISSRIFQPMHVLHTVYSEQLDPRSPMAKRSLLPKTTK</sequence>
<dbReference type="InterPro" id="IPR037056">
    <property type="entry name" value="RNase_H1_N_sf"/>
</dbReference>
<feature type="domain" description="Ribonuclease H1 N-terminal" evidence="3">
    <location>
        <begin position="5"/>
        <end position="47"/>
    </location>
</feature>
<keyword evidence="2" id="KW-0472">Membrane</keyword>
<feature type="region of interest" description="Disordered" evidence="1">
    <location>
        <begin position="166"/>
        <end position="240"/>
    </location>
</feature>
<evidence type="ECO:0000259" key="3">
    <source>
        <dbReference type="Pfam" id="PF01693"/>
    </source>
</evidence>
<evidence type="ECO:0000256" key="2">
    <source>
        <dbReference type="SAM" id="Phobius"/>
    </source>
</evidence>
<feature type="compositionally biased region" description="Low complexity" evidence="1">
    <location>
        <begin position="220"/>
        <end position="233"/>
    </location>
</feature>
<evidence type="ECO:0000313" key="5">
    <source>
        <dbReference type="Proteomes" id="UP000242287"/>
    </source>
</evidence>